<feature type="transmembrane region" description="Helical" evidence="1">
    <location>
        <begin position="20"/>
        <end position="41"/>
    </location>
</feature>
<proteinExistence type="predicted"/>
<evidence type="ECO:0000259" key="2">
    <source>
        <dbReference type="Pfam" id="PF09822"/>
    </source>
</evidence>
<feature type="transmembrane region" description="Helical" evidence="1">
    <location>
        <begin position="265"/>
        <end position="285"/>
    </location>
</feature>
<feature type="transmembrane region" description="Helical" evidence="1">
    <location>
        <begin position="727"/>
        <end position="749"/>
    </location>
</feature>
<sequence length="754" mass="84188">MQRIFRIALLELRLLFYSPIAWLVLMIFTIQSGFAFTDMLYSQETQQQLERPLNVLTRVLFAGDTGMFKAVQDSLYLYIPLLTMGLFSRETSSGSIKLLLSSPVKIREIVLGKFLAMMLYSLSLVAIMLCYMLAASVSIENIDVTFVLGGILGLYLLVCSYSAIGIYMSSLTSYQVVAAISTLAVLAGFNFIGEVGQGQDVLRDITYWISSAGRTETIINGMITSRDILYFLLIIALFLLLTMMKLNNGRVHRSGLSKTLRFSGLVIAVIVAGYISSLPVFISYYDTTRINDLTISSNSQELLKKIDKPLSITTYVNVIDYKAPLGAPKNRIADMQRFENYQRFLPGLKMEYVYYYDTVSYQKDTPAALREKAKKASEAHGFNFEKLLKPTQIRKMIDLSSEDNQFVRMVNYDGKQTPLRMFDDMIVYPKEAEISAALKRLLQGPARVGVVSGHDERSTEKVDDKSYKAITKGLGVRGSLINNGFEIVDISLPAVANVPTDLAVLIIADPKGAYSTEELLKIEKYIQAGGNLIIAGEPGRQAFLNPVLKNLGIEFTDGTLLQESENHELNLIQGVFTAQAQAFGLTFYDKAVVTFPGATGMNLKVTGDFQIIPLLVSSGNKTWNKYGNFDLATQKIVFDPNAEKRGVYPLAVALNRKLNNKEQRILVTSDADFMSNAELSRFNLNNMNASFVLRMFKWFSNREYPFSVNKEDAIDKKITVSRAQINLLKLIFFAIIPALIGIVGATILIRRKGK</sequence>
<dbReference type="PANTHER" id="PTHR43471:SF12">
    <property type="entry name" value="HYPOTHETICAL MEMBRANE PROTEIN, CONSERVED"/>
    <property type="match status" value="1"/>
</dbReference>
<feature type="domain" description="ABC-type uncharacterised transport system" evidence="2">
    <location>
        <begin position="447"/>
        <end position="684"/>
    </location>
</feature>
<feature type="transmembrane region" description="Helical" evidence="1">
    <location>
        <begin position="174"/>
        <end position="193"/>
    </location>
</feature>
<feature type="transmembrane region" description="Helical" evidence="1">
    <location>
        <begin position="114"/>
        <end position="134"/>
    </location>
</feature>
<evidence type="ECO:0000256" key="1">
    <source>
        <dbReference type="SAM" id="Phobius"/>
    </source>
</evidence>
<dbReference type="Pfam" id="PF09822">
    <property type="entry name" value="ABC_transp_aux"/>
    <property type="match status" value="1"/>
</dbReference>
<dbReference type="EMBL" id="PVTH01000012">
    <property type="protein sequence ID" value="PRY49204.1"/>
    <property type="molecule type" value="Genomic_DNA"/>
</dbReference>
<dbReference type="InterPro" id="IPR019196">
    <property type="entry name" value="ABC_transp_unknown"/>
</dbReference>
<protein>
    <submittedName>
        <fullName evidence="3">ABC-2 type transport system permease protein</fullName>
    </submittedName>
</protein>
<dbReference type="GO" id="GO:0005886">
    <property type="term" value="C:plasma membrane"/>
    <property type="evidence" value="ECO:0007669"/>
    <property type="project" value="UniProtKB-SubCell"/>
</dbReference>
<keyword evidence="1" id="KW-0812">Transmembrane</keyword>
<dbReference type="Proteomes" id="UP000238034">
    <property type="component" value="Unassembled WGS sequence"/>
</dbReference>
<dbReference type="GO" id="GO:0140359">
    <property type="term" value="F:ABC-type transporter activity"/>
    <property type="evidence" value="ECO:0007669"/>
    <property type="project" value="InterPro"/>
</dbReference>
<evidence type="ECO:0000313" key="3">
    <source>
        <dbReference type="EMBL" id="PRY49204.1"/>
    </source>
</evidence>
<dbReference type="OrthoDB" id="609779at2"/>
<feature type="transmembrane region" description="Helical" evidence="1">
    <location>
        <begin position="228"/>
        <end position="244"/>
    </location>
</feature>
<dbReference type="PANTHER" id="PTHR43471">
    <property type="entry name" value="ABC TRANSPORTER PERMEASE"/>
    <property type="match status" value="1"/>
</dbReference>
<reference evidence="3 4" key="1">
    <citation type="submission" date="2018-03" db="EMBL/GenBank/DDBJ databases">
        <title>Genomic Encyclopedia of Type Strains, Phase III (KMG-III): the genomes of soil and plant-associated and newly described type strains.</title>
        <authorList>
            <person name="Whitman W."/>
        </authorList>
    </citation>
    <scope>NUCLEOTIDE SEQUENCE [LARGE SCALE GENOMIC DNA]</scope>
    <source>
        <strain evidence="3 4">CGMCC 1.9313</strain>
    </source>
</reference>
<dbReference type="AlphaFoldDB" id="A0A2T0TU23"/>
<organism evidence="3 4">
    <name type="scientific">Arcticibacter pallidicorallinus</name>
    <dbReference type="NCBI Taxonomy" id="1259464"/>
    <lineage>
        <taxon>Bacteria</taxon>
        <taxon>Pseudomonadati</taxon>
        <taxon>Bacteroidota</taxon>
        <taxon>Sphingobacteriia</taxon>
        <taxon>Sphingobacteriales</taxon>
        <taxon>Sphingobacteriaceae</taxon>
        <taxon>Arcticibacter</taxon>
    </lineage>
</organism>
<gene>
    <name evidence="3" type="ORF">B0I27_11289</name>
</gene>
<dbReference type="RefSeq" id="WP_106295125.1">
    <property type="nucleotide sequence ID" value="NZ_PVTH01000012.1"/>
</dbReference>
<dbReference type="Pfam" id="PF12679">
    <property type="entry name" value="ABC2_membrane_2"/>
    <property type="match status" value="1"/>
</dbReference>
<accession>A0A2T0TU23</accession>
<keyword evidence="4" id="KW-1185">Reference proteome</keyword>
<evidence type="ECO:0000313" key="4">
    <source>
        <dbReference type="Proteomes" id="UP000238034"/>
    </source>
</evidence>
<name>A0A2T0TU23_9SPHI</name>
<keyword evidence="1" id="KW-0472">Membrane</keyword>
<feature type="transmembrane region" description="Helical" evidence="1">
    <location>
        <begin position="146"/>
        <end position="167"/>
    </location>
</feature>
<comment type="caution">
    <text evidence="3">The sequence shown here is derived from an EMBL/GenBank/DDBJ whole genome shotgun (WGS) entry which is preliminary data.</text>
</comment>
<keyword evidence="1" id="KW-1133">Transmembrane helix</keyword>